<evidence type="ECO:0000313" key="2">
    <source>
        <dbReference type="EMBL" id="KIN04650.1"/>
    </source>
</evidence>
<feature type="compositionally biased region" description="Polar residues" evidence="1">
    <location>
        <begin position="529"/>
        <end position="538"/>
    </location>
</feature>
<accession>A0A0C3HNT0</accession>
<dbReference type="InParanoid" id="A0A0C3HNT0"/>
<evidence type="ECO:0000256" key="1">
    <source>
        <dbReference type="SAM" id="MobiDB-lite"/>
    </source>
</evidence>
<dbReference type="EMBL" id="KN832872">
    <property type="protein sequence ID" value="KIN04650.1"/>
    <property type="molecule type" value="Genomic_DNA"/>
</dbReference>
<feature type="region of interest" description="Disordered" evidence="1">
    <location>
        <begin position="518"/>
        <end position="548"/>
    </location>
</feature>
<sequence length="548" mass="60520">MATPNLLQSTYKRRRLDNGTDPILYPCIPESAQDLEQNREFHVPDYWYSSVKSRLVQRIESAAWGPADVAAAKACVVPLVTVENEALIRTFHPFLAHSDQVWAFQEMTGNVIWGAYVSSNTCIGHTHAGGREIHILPTGFGPERLIHQFIERTIPICRLIYPRRMLTALDITAIKAAFPLSIGIRVLITGFAVMLFQSRTDMERTWKGGITHDIGGLMVSYDIIPVKPSIETGLYIASQPDTFESRGCIGLKIRRQDGSDAITTVTHGFVKLPDCPQVFLRLADWLVRAKYFLSRFISPKDTGIMPGEFQIREELTTSPLGKRVYLAGSAEMACLFIGTITTSFDNPSSVLPYPAGYRHDLSLITGPELPDIVSPPGVGVIDDWASYEDALDGCPVFASRFDVRVNNNKLEQGIIATGATKAAVVQGAEYFWGSRAVSASLLWRTEWDNVPLPGFSGSVLCLGRPGDAKVGAVVFQNYETPIKETQVLGEGNLKGKSGWTIKGGFLLPQEIRESTIVSGMPRDDRNFHSVPTRNTSKSSGRRVFTDQH</sequence>
<proteinExistence type="predicted"/>
<dbReference type="HOGENOM" id="CLU_036425_0_0_1"/>
<reference evidence="3" key="2">
    <citation type="submission" date="2015-01" db="EMBL/GenBank/DDBJ databases">
        <title>Evolutionary Origins and Diversification of the Mycorrhizal Mutualists.</title>
        <authorList>
            <consortium name="DOE Joint Genome Institute"/>
            <consortium name="Mycorrhizal Genomics Consortium"/>
            <person name="Kohler A."/>
            <person name="Kuo A."/>
            <person name="Nagy L.G."/>
            <person name="Floudas D."/>
            <person name="Copeland A."/>
            <person name="Barry K.W."/>
            <person name="Cichocki N."/>
            <person name="Veneault-Fourrey C."/>
            <person name="LaButti K."/>
            <person name="Lindquist E.A."/>
            <person name="Lipzen A."/>
            <person name="Lundell T."/>
            <person name="Morin E."/>
            <person name="Murat C."/>
            <person name="Riley R."/>
            <person name="Ohm R."/>
            <person name="Sun H."/>
            <person name="Tunlid A."/>
            <person name="Henrissat B."/>
            <person name="Grigoriev I.V."/>
            <person name="Hibbett D.S."/>
            <person name="Martin F."/>
        </authorList>
    </citation>
    <scope>NUCLEOTIDE SEQUENCE [LARGE SCALE GENOMIC DNA]</scope>
    <source>
        <strain evidence="3">Zn</strain>
    </source>
</reference>
<dbReference type="AlphaFoldDB" id="A0A0C3HNT0"/>
<evidence type="ECO:0000313" key="3">
    <source>
        <dbReference type="Proteomes" id="UP000054321"/>
    </source>
</evidence>
<dbReference type="Proteomes" id="UP000054321">
    <property type="component" value="Unassembled WGS sequence"/>
</dbReference>
<reference evidence="2 3" key="1">
    <citation type="submission" date="2014-04" db="EMBL/GenBank/DDBJ databases">
        <authorList>
            <consortium name="DOE Joint Genome Institute"/>
            <person name="Kuo A."/>
            <person name="Martino E."/>
            <person name="Perotto S."/>
            <person name="Kohler A."/>
            <person name="Nagy L.G."/>
            <person name="Floudas D."/>
            <person name="Copeland A."/>
            <person name="Barry K.W."/>
            <person name="Cichocki N."/>
            <person name="Veneault-Fourrey C."/>
            <person name="LaButti K."/>
            <person name="Lindquist E.A."/>
            <person name="Lipzen A."/>
            <person name="Lundell T."/>
            <person name="Morin E."/>
            <person name="Murat C."/>
            <person name="Sun H."/>
            <person name="Tunlid A."/>
            <person name="Henrissat B."/>
            <person name="Grigoriev I.V."/>
            <person name="Hibbett D.S."/>
            <person name="Martin F."/>
            <person name="Nordberg H.P."/>
            <person name="Cantor M.N."/>
            <person name="Hua S.X."/>
        </authorList>
    </citation>
    <scope>NUCLEOTIDE SEQUENCE [LARGE SCALE GENOMIC DNA]</scope>
    <source>
        <strain evidence="2 3">Zn</strain>
    </source>
</reference>
<gene>
    <name evidence="2" type="ORF">OIDMADRAFT_177033</name>
</gene>
<dbReference type="STRING" id="913774.A0A0C3HNT0"/>
<protein>
    <submittedName>
        <fullName evidence="2">Uncharacterized protein</fullName>
    </submittedName>
</protein>
<organism evidence="2 3">
    <name type="scientific">Oidiodendron maius (strain Zn)</name>
    <dbReference type="NCBI Taxonomy" id="913774"/>
    <lineage>
        <taxon>Eukaryota</taxon>
        <taxon>Fungi</taxon>
        <taxon>Dikarya</taxon>
        <taxon>Ascomycota</taxon>
        <taxon>Pezizomycotina</taxon>
        <taxon>Leotiomycetes</taxon>
        <taxon>Leotiomycetes incertae sedis</taxon>
        <taxon>Myxotrichaceae</taxon>
        <taxon>Oidiodendron</taxon>
    </lineage>
</organism>
<keyword evidence="3" id="KW-1185">Reference proteome</keyword>
<dbReference type="OrthoDB" id="3009558at2759"/>
<name>A0A0C3HNT0_OIDMZ</name>